<protein>
    <submittedName>
        <fullName evidence="5">ABC transporter substrate-binding protein</fullName>
    </submittedName>
</protein>
<feature type="signal peptide" evidence="3">
    <location>
        <begin position="1"/>
        <end position="20"/>
    </location>
</feature>
<sequence length="312" mass="34669">MSALFIVALLMLTACNTSQTTDNKNESPQTAEQTKHYPLKIKDATGHTVEIKEEPQKIVSLIPSNTETLAALGVEKKLIGVSDLDDYPASVKTIDKIGGMEFNIEKIISMKPDLVFAHETMAKSSQTGMQQLRDLGIPIFVVQEARNFIETYDTIMEMGVIMNRTTKAKAIVDEMTAKVEDIQKKVESVNSQRSAFIETSDEPEIYTAGHDTFVQEMFDLLSIKNSATKSGWYQISSEAIIKSDPDVILIMHDSVPGIIEQVKKRHGFQTISAVKNNRVVQINADTISRTSPRLVDGLEEIAKAVYPEAFKK</sequence>
<accession>A0A2U3AL24</accession>
<keyword evidence="2 3" id="KW-0732">Signal</keyword>
<dbReference type="Pfam" id="PF01497">
    <property type="entry name" value="Peripla_BP_2"/>
    <property type="match status" value="1"/>
</dbReference>
<evidence type="ECO:0000256" key="3">
    <source>
        <dbReference type="SAM" id="SignalP"/>
    </source>
</evidence>
<keyword evidence="6" id="KW-1185">Reference proteome</keyword>
<gene>
    <name evidence="5" type="ORF">DEX24_09370</name>
</gene>
<dbReference type="OrthoDB" id="9816357at2"/>
<feature type="domain" description="Fe/B12 periplasmic-binding" evidence="4">
    <location>
        <begin position="57"/>
        <end position="309"/>
    </location>
</feature>
<evidence type="ECO:0000256" key="2">
    <source>
        <dbReference type="ARBA" id="ARBA00022729"/>
    </source>
</evidence>
<dbReference type="AlphaFoldDB" id="A0A2U3AL24"/>
<evidence type="ECO:0000259" key="4">
    <source>
        <dbReference type="PROSITE" id="PS50983"/>
    </source>
</evidence>
<comment type="caution">
    <text evidence="5">The sequence shown here is derived from an EMBL/GenBank/DDBJ whole genome shotgun (WGS) entry which is preliminary data.</text>
</comment>
<proteinExistence type="inferred from homology"/>
<dbReference type="InterPro" id="IPR002491">
    <property type="entry name" value="ABC_transptr_periplasmic_BD"/>
</dbReference>
<dbReference type="PANTHER" id="PTHR30535">
    <property type="entry name" value="VITAMIN B12-BINDING PROTEIN"/>
    <property type="match status" value="1"/>
</dbReference>
<dbReference type="CDD" id="cd01143">
    <property type="entry name" value="YvrC"/>
    <property type="match status" value="1"/>
</dbReference>
<organism evidence="5 6">
    <name type="scientific">Kurthia sibirica</name>
    <dbReference type="NCBI Taxonomy" id="202750"/>
    <lineage>
        <taxon>Bacteria</taxon>
        <taxon>Bacillati</taxon>
        <taxon>Bacillota</taxon>
        <taxon>Bacilli</taxon>
        <taxon>Bacillales</taxon>
        <taxon>Caryophanaceae</taxon>
        <taxon>Kurthia</taxon>
    </lineage>
</organism>
<dbReference type="SUPFAM" id="SSF53807">
    <property type="entry name" value="Helical backbone' metal receptor"/>
    <property type="match status" value="1"/>
</dbReference>
<dbReference type="GO" id="GO:0071281">
    <property type="term" value="P:cellular response to iron ion"/>
    <property type="evidence" value="ECO:0007669"/>
    <property type="project" value="TreeGrafter"/>
</dbReference>
<dbReference type="Proteomes" id="UP000245938">
    <property type="component" value="Unassembled WGS sequence"/>
</dbReference>
<dbReference type="NCBIfam" id="NF038402">
    <property type="entry name" value="TroA_like"/>
    <property type="match status" value="1"/>
</dbReference>
<evidence type="ECO:0000313" key="6">
    <source>
        <dbReference type="Proteomes" id="UP000245938"/>
    </source>
</evidence>
<evidence type="ECO:0000313" key="5">
    <source>
        <dbReference type="EMBL" id="PWI25220.1"/>
    </source>
</evidence>
<dbReference type="EMBL" id="QFVR01000011">
    <property type="protein sequence ID" value="PWI25220.1"/>
    <property type="molecule type" value="Genomic_DNA"/>
</dbReference>
<name>A0A2U3AL24_9BACL</name>
<dbReference type="PROSITE" id="PS50983">
    <property type="entry name" value="FE_B12_PBP"/>
    <property type="match status" value="1"/>
</dbReference>
<evidence type="ECO:0000256" key="1">
    <source>
        <dbReference type="ARBA" id="ARBA00008814"/>
    </source>
</evidence>
<dbReference type="PANTHER" id="PTHR30535:SF34">
    <property type="entry name" value="MOLYBDATE-BINDING PROTEIN MOLA"/>
    <property type="match status" value="1"/>
</dbReference>
<comment type="similarity">
    <text evidence="1">Belongs to the bacterial solute-binding protein 8 family.</text>
</comment>
<feature type="chain" id="PRO_5015757395" evidence="3">
    <location>
        <begin position="21"/>
        <end position="312"/>
    </location>
</feature>
<dbReference type="Gene3D" id="3.40.50.1980">
    <property type="entry name" value="Nitrogenase molybdenum iron protein domain"/>
    <property type="match status" value="2"/>
</dbReference>
<dbReference type="InterPro" id="IPR050902">
    <property type="entry name" value="ABC_Transporter_SBP"/>
</dbReference>
<reference evidence="5 6" key="1">
    <citation type="submission" date="2018-05" db="EMBL/GenBank/DDBJ databases">
        <title>Kurthia sibirica genome sequence.</title>
        <authorList>
            <person name="Maclea K.S."/>
            <person name="Goen A.E."/>
        </authorList>
    </citation>
    <scope>NUCLEOTIDE SEQUENCE [LARGE SCALE GENOMIC DNA]</scope>
    <source>
        <strain evidence="5 6">ATCC 49154</strain>
    </source>
</reference>
<dbReference type="InterPro" id="IPR054828">
    <property type="entry name" value="Vit_B12_bind_prot"/>
</dbReference>